<dbReference type="InterPro" id="IPR027417">
    <property type="entry name" value="P-loop_NTPase"/>
</dbReference>
<dbReference type="SUPFAM" id="SSF52540">
    <property type="entry name" value="P-loop containing nucleoside triphosphate hydrolases"/>
    <property type="match status" value="1"/>
</dbReference>
<dbReference type="Pfam" id="PF13189">
    <property type="entry name" value="Cytidylate_kin2"/>
    <property type="match status" value="1"/>
</dbReference>
<name>A0A0F9JWF4_9ZZZZ</name>
<dbReference type="EMBL" id="LAZR01015197">
    <property type="protein sequence ID" value="KKM14233.1"/>
    <property type="molecule type" value="Genomic_DNA"/>
</dbReference>
<dbReference type="AlphaFoldDB" id="A0A0F9JWF4"/>
<accession>A0A0F9JWF4</accession>
<evidence type="ECO:0008006" key="2">
    <source>
        <dbReference type="Google" id="ProtNLM"/>
    </source>
</evidence>
<protein>
    <recommendedName>
        <fullName evidence="2">Cytidylate kinase-like family protein</fullName>
    </recommendedName>
</protein>
<organism evidence="1">
    <name type="scientific">marine sediment metagenome</name>
    <dbReference type="NCBI Taxonomy" id="412755"/>
    <lineage>
        <taxon>unclassified sequences</taxon>
        <taxon>metagenomes</taxon>
        <taxon>ecological metagenomes</taxon>
    </lineage>
</organism>
<evidence type="ECO:0000313" key="1">
    <source>
        <dbReference type="EMBL" id="KKM14233.1"/>
    </source>
</evidence>
<gene>
    <name evidence="1" type="ORF">LCGC14_1708180</name>
</gene>
<sequence>MSIITISRGSYSHGSIVAEKLAKKLGYGCISRDVLIEISKEFNIPEIKLTRAIRSSPSYFERYTFAREKYIAYIRTAILEHLSKDNVVYHGFAGHFFVKDIPHVLKVRIIADMDDRIRCMMEREHVSSEEEALKMVEEVDEERRKWSMKLYGIDTWDCRLYDLVVGIEQITVEGAVDIICNAVKLKPFQTTPESQKLMDKLALEAREKLEEISTKSPFLEPLRESPWGNR</sequence>
<comment type="caution">
    <text evidence="1">The sequence shown here is derived from an EMBL/GenBank/DDBJ whole genome shotgun (WGS) entry which is preliminary data.</text>
</comment>
<proteinExistence type="predicted"/>
<reference evidence="1" key="1">
    <citation type="journal article" date="2015" name="Nature">
        <title>Complex archaea that bridge the gap between prokaryotes and eukaryotes.</title>
        <authorList>
            <person name="Spang A."/>
            <person name="Saw J.H."/>
            <person name="Jorgensen S.L."/>
            <person name="Zaremba-Niedzwiedzka K."/>
            <person name="Martijn J."/>
            <person name="Lind A.E."/>
            <person name="van Eijk R."/>
            <person name="Schleper C."/>
            <person name="Guy L."/>
            <person name="Ettema T.J."/>
        </authorList>
    </citation>
    <scope>NUCLEOTIDE SEQUENCE</scope>
</reference>
<dbReference type="Gene3D" id="3.40.50.300">
    <property type="entry name" value="P-loop containing nucleotide triphosphate hydrolases"/>
    <property type="match status" value="1"/>
</dbReference>